<keyword evidence="2" id="KW-1185">Reference proteome</keyword>
<dbReference type="Proteomes" id="UP000664859">
    <property type="component" value="Unassembled WGS sequence"/>
</dbReference>
<gene>
    <name evidence="1" type="ORF">JKP88DRAFT_235950</name>
</gene>
<sequence length="115" mass="13687">MPRFRREQAIHLFKYVREVNVKMNPWAGDLNRGALEFLRRMGSPAHLKANPKVKIDSQFVLEPTWPKIHVKFVDNSKLEWEAHRQPCQEVVEAYLLHAQEIESQFEMEDKNIDEM</sequence>
<protein>
    <recommendedName>
        <fullName evidence="3">Ribosomal protein/NADH dehydrogenase domain-containing protein</fullName>
    </recommendedName>
</protein>
<dbReference type="EMBL" id="JAFCMP010000106">
    <property type="protein sequence ID" value="KAG5186705.1"/>
    <property type="molecule type" value="Genomic_DNA"/>
</dbReference>
<accession>A0A835Z469</accession>
<reference evidence="1" key="1">
    <citation type="submission" date="2021-02" db="EMBL/GenBank/DDBJ databases">
        <title>First Annotated Genome of the Yellow-green Alga Tribonema minus.</title>
        <authorList>
            <person name="Mahan K.M."/>
        </authorList>
    </citation>
    <scope>NUCLEOTIDE SEQUENCE</scope>
    <source>
        <strain evidence="1">UTEX B ZZ1240</strain>
    </source>
</reference>
<dbReference type="OrthoDB" id="35450at2759"/>
<proteinExistence type="predicted"/>
<dbReference type="Gene3D" id="3.40.30.10">
    <property type="entry name" value="Glutaredoxin"/>
    <property type="match status" value="1"/>
</dbReference>
<comment type="caution">
    <text evidence="1">The sequence shown here is derived from an EMBL/GenBank/DDBJ whole genome shotgun (WGS) entry which is preliminary data.</text>
</comment>
<evidence type="ECO:0000313" key="1">
    <source>
        <dbReference type="EMBL" id="KAG5186705.1"/>
    </source>
</evidence>
<dbReference type="AlphaFoldDB" id="A0A835Z469"/>
<evidence type="ECO:0000313" key="2">
    <source>
        <dbReference type="Proteomes" id="UP000664859"/>
    </source>
</evidence>
<organism evidence="1 2">
    <name type="scientific">Tribonema minus</name>
    <dbReference type="NCBI Taxonomy" id="303371"/>
    <lineage>
        <taxon>Eukaryota</taxon>
        <taxon>Sar</taxon>
        <taxon>Stramenopiles</taxon>
        <taxon>Ochrophyta</taxon>
        <taxon>PX clade</taxon>
        <taxon>Xanthophyceae</taxon>
        <taxon>Tribonematales</taxon>
        <taxon>Tribonemataceae</taxon>
        <taxon>Tribonema</taxon>
    </lineage>
</organism>
<evidence type="ECO:0008006" key="3">
    <source>
        <dbReference type="Google" id="ProtNLM"/>
    </source>
</evidence>
<name>A0A835Z469_9STRA</name>